<evidence type="ECO:0000313" key="11">
    <source>
        <dbReference type="Proteomes" id="UP000479114"/>
    </source>
</evidence>
<evidence type="ECO:0000256" key="4">
    <source>
        <dbReference type="ARBA" id="ARBA00022989"/>
    </source>
</evidence>
<gene>
    <name evidence="10" type="ORF">GZH47_00915</name>
</gene>
<dbReference type="EMBL" id="CP048286">
    <property type="protein sequence ID" value="QHW29533.1"/>
    <property type="molecule type" value="Genomic_DNA"/>
</dbReference>
<feature type="transmembrane region" description="Helical" evidence="7">
    <location>
        <begin position="535"/>
        <end position="552"/>
    </location>
</feature>
<dbReference type="RefSeq" id="WP_162638103.1">
    <property type="nucleotide sequence ID" value="NZ_CP048286.1"/>
</dbReference>
<evidence type="ECO:0000256" key="8">
    <source>
        <dbReference type="SAM" id="SignalP"/>
    </source>
</evidence>
<dbReference type="KEGG" id="prz:GZH47_00915"/>
<keyword evidence="5 7" id="KW-0472">Membrane</keyword>
<feature type="transmembrane region" description="Helical" evidence="7">
    <location>
        <begin position="573"/>
        <end position="590"/>
    </location>
</feature>
<dbReference type="SUPFAM" id="SSF63829">
    <property type="entry name" value="Calcium-dependent phosphotriesterase"/>
    <property type="match status" value="1"/>
</dbReference>
<evidence type="ECO:0000256" key="3">
    <source>
        <dbReference type="ARBA" id="ARBA00022737"/>
    </source>
</evidence>
<accession>A0A6C0NUW4</accession>
<dbReference type="PROSITE" id="PS51125">
    <property type="entry name" value="NHL"/>
    <property type="match status" value="1"/>
</dbReference>
<keyword evidence="2 7" id="KW-0812">Transmembrane</keyword>
<dbReference type="Pfam" id="PF01436">
    <property type="entry name" value="NHL"/>
    <property type="match status" value="2"/>
</dbReference>
<feature type="transmembrane region" description="Helical" evidence="7">
    <location>
        <begin position="431"/>
        <end position="449"/>
    </location>
</feature>
<comment type="subcellular location">
    <subcellularLocation>
        <location evidence="1">Membrane</location>
        <topology evidence="1">Multi-pass membrane protein</topology>
    </subcellularLocation>
</comment>
<proteinExistence type="predicted"/>
<dbReference type="InterPro" id="IPR001258">
    <property type="entry name" value="NHL_repeat"/>
</dbReference>
<feature type="domain" description="Yip1" evidence="9">
    <location>
        <begin position="478"/>
        <end position="644"/>
    </location>
</feature>
<evidence type="ECO:0000256" key="6">
    <source>
        <dbReference type="PROSITE-ProRule" id="PRU00504"/>
    </source>
</evidence>
<dbReference type="GO" id="GO:0008270">
    <property type="term" value="F:zinc ion binding"/>
    <property type="evidence" value="ECO:0007669"/>
    <property type="project" value="UniProtKB-KW"/>
</dbReference>
<keyword evidence="11" id="KW-1185">Reference proteome</keyword>
<dbReference type="InterPro" id="IPR006977">
    <property type="entry name" value="Yip1_dom"/>
</dbReference>
<feature type="transmembrane region" description="Helical" evidence="7">
    <location>
        <begin position="632"/>
        <end position="657"/>
    </location>
</feature>
<evidence type="ECO:0000313" key="10">
    <source>
        <dbReference type="EMBL" id="QHW29533.1"/>
    </source>
</evidence>
<organism evidence="10 11">
    <name type="scientific">Paenibacillus rhizovicinus</name>
    <dbReference type="NCBI Taxonomy" id="2704463"/>
    <lineage>
        <taxon>Bacteria</taxon>
        <taxon>Bacillati</taxon>
        <taxon>Bacillota</taxon>
        <taxon>Bacilli</taxon>
        <taxon>Bacillales</taxon>
        <taxon>Paenibacillaceae</taxon>
        <taxon>Paenibacillus</taxon>
    </lineage>
</organism>
<evidence type="ECO:0000256" key="1">
    <source>
        <dbReference type="ARBA" id="ARBA00004141"/>
    </source>
</evidence>
<sequence>MKKWITLLLAFAAFMLAAPGTMYAQLPYTTTYYDSNQADWFRIQPIYTPADAYTAHFGEPVDLQVGPDDRVYVADKERNQIVVLNNDGTLLRTIGDEKGLGQLDSPEGVFVTPDGSVYVADSGNQRIAVFDTNGKFAREYKKPDTNLLATEQFVPNKLVVDRRGVMYIALNASYQGLVRLNEQGEFMGYFGANKAEQTLLNWLKKHMLNKEQLAKEKASLPRPITNVSMDKDGFIYTATAGDFGQGAVRKLNAGGVDAFKNKTLEHGHGIVDVAIDADGFLYNVDLESMRINLYDRTGKALFSFGLVDKDTQQYGVLGFPTGVGVDSHNSIWISDSRTKTLHKYVRTAFGSDVLQALVLYADGKYEESKTYWERVYSRNDMYNGTFQGLGKVYLHENDNKTALKFMKMAYDTEDYSKAFWQIRLEWLQNHFVALALWLAGLWAFVHFGWKGVRKLLKRRPLPLTWNKPLMDLRSFGYTMLHPYQGFYRLKEARVAPWITITLLAAIVATKLASLYGTGFLFHPVNLATINLRNELGLFVLPWVTWIIANYLVCSVKDGEGRLREVIQGSTYALAPYLFFSIPMILLSNIVTLEEKVILGSLHSVMVLWLVVMFFVMTQVIHNFDFVETIKNSAITVFAIGTIWLFGFLIFGLTYNLYDFFYQFYKEVSFYH</sequence>
<feature type="chain" id="PRO_5025481952" description="Yip1 domain-containing protein" evidence="8">
    <location>
        <begin position="25"/>
        <end position="671"/>
    </location>
</feature>
<evidence type="ECO:0000259" key="9">
    <source>
        <dbReference type="Pfam" id="PF04893"/>
    </source>
</evidence>
<evidence type="ECO:0000256" key="5">
    <source>
        <dbReference type="ARBA" id="ARBA00023136"/>
    </source>
</evidence>
<feature type="repeat" description="NHL" evidence="6">
    <location>
        <begin position="101"/>
        <end position="133"/>
    </location>
</feature>
<dbReference type="PANTHER" id="PTHR24104">
    <property type="entry name" value="E3 UBIQUITIN-PROTEIN LIGASE NHLRC1-RELATED"/>
    <property type="match status" value="1"/>
</dbReference>
<dbReference type="Pfam" id="PF04893">
    <property type="entry name" value="Yip1"/>
    <property type="match status" value="1"/>
</dbReference>
<dbReference type="InterPro" id="IPR011042">
    <property type="entry name" value="6-blade_b-propeller_TolB-like"/>
</dbReference>
<dbReference type="AlphaFoldDB" id="A0A6C0NUW4"/>
<dbReference type="GO" id="GO:0016020">
    <property type="term" value="C:membrane"/>
    <property type="evidence" value="ECO:0007669"/>
    <property type="project" value="UniProtKB-SubCell"/>
</dbReference>
<name>A0A6C0NUW4_9BACL</name>
<feature type="signal peptide" evidence="8">
    <location>
        <begin position="1"/>
        <end position="24"/>
    </location>
</feature>
<feature type="transmembrane region" description="Helical" evidence="7">
    <location>
        <begin position="494"/>
        <end position="515"/>
    </location>
</feature>
<evidence type="ECO:0000256" key="7">
    <source>
        <dbReference type="SAM" id="Phobius"/>
    </source>
</evidence>
<reference evidence="10 11" key="1">
    <citation type="submission" date="2020-02" db="EMBL/GenBank/DDBJ databases">
        <title>Paenibacillus sp. nov., isolated from rhizosphere soil of tomato.</title>
        <authorList>
            <person name="Weon H.-Y."/>
            <person name="Lee S.A."/>
        </authorList>
    </citation>
    <scope>NUCLEOTIDE SEQUENCE [LARGE SCALE GENOMIC DNA]</scope>
    <source>
        <strain evidence="10 11">14171R-81</strain>
    </source>
</reference>
<keyword evidence="3" id="KW-0677">Repeat</keyword>
<dbReference type="InterPro" id="IPR050952">
    <property type="entry name" value="TRIM-NHL_E3_ligases"/>
</dbReference>
<dbReference type="Gene3D" id="2.120.10.30">
    <property type="entry name" value="TolB, C-terminal domain"/>
    <property type="match status" value="2"/>
</dbReference>
<keyword evidence="8" id="KW-0732">Signal</keyword>
<dbReference type="PANTHER" id="PTHR24104:SF25">
    <property type="entry name" value="PROTEIN LIN-41"/>
    <property type="match status" value="1"/>
</dbReference>
<evidence type="ECO:0000256" key="2">
    <source>
        <dbReference type="ARBA" id="ARBA00022692"/>
    </source>
</evidence>
<protein>
    <recommendedName>
        <fullName evidence="9">Yip1 domain-containing protein</fullName>
    </recommendedName>
</protein>
<dbReference type="Proteomes" id="UP000479114">
    <property type="component" value="Chromosome"/>
</dbReference>
<feature type="transmembrane region" description="Helical" evidence="7">
    <location>
        <begin position="596"/>
        <end position="620"/>
    </location>
</feature>
<keyword evidence="4 7" id="KW-1133">Transmembrane helix</keyword>
<dbReference type="CDD" id="cd05819">
    <property type="entry name" value="NHL"/>
    <property type="match status" value="1"/>
</dbReference>